<keyword evidence="5" id="KW-0547">Nucleotide-binding</keyword>
<proteinExistence type="predicted"/>
<evidence type="ECO:0000256" key="5">
    <source>
        <dbReference type="ARBA" id="ARBA00022741"/>
    </source>
</evidence>
<dbReference type="EMBL" id="QNQU01000029">
    <property type="protein sequence ID" value="RBQ02827.1"/>
    <property type="molecule type" value="Genomic_DNA"/>
</dbReference>
<keyword evidence="3" id="KW-0597">Phosphoprotein</keyword>
<dbReference type="OrthoDB" id="9816482at2"/>
<comment type="catalytic activity">
    <reaction evidence="1">
        <text>ATP + protein L-histidine = ADP + protein N-phospho-L-histidine.</text>
        <dbReference type="EC" id="2.7.13.3"/>
    </reaction>
</comment>
<dbReference type="InterPro" id="IPR003594">
    <property type="entry name" value="HATPase_dom"/>
</dbReference>
<dbReference type="GO" id="GO:0005524">
    <property type="term" value="F:ATP binding"/>
    <property type="evidence" value="ECO:0007669"/>
    <property type="project" value="UniProtKB-KW"/>
</dbReference>
<dbReference type="AlphaFoldDB" id="A0A366KMA6"/>
<dbReference type="InterPro" id="IPR005467">
    <property type="entry name" value="His_kinase_dom"/>
</dbReference>
<dbReference type="RefSeq" id="WP_113951526.1">
    <property type="nucleotide sequence ID" value="NZ_QNQU01000029.1"/>
</dbReference>
<evidence type="ECO:0000256" key="3">
    <source>
        <dbReference type="ARBA" id="ARBA00022553"/>
    </source>
</evidence>
<evidence type="ECO:0000256" key="4">
    <source>
        <dbReference type="ARBA" id="ARBA00022679"/>
    </source>
</evidence>
<evidence type="ECO:0000259" key="9">
    <source>
        <dbReference type="PROSITE" id="PS50109"/>
    </source>
</evidence>
<dbReference type="GO" id="GO:0004673">
    <property type="term" value="F:protein histidine kinase activity"/>
    <property type="evidence" value="ECO:0007669"/>
    <property type="project" value="UniProtKB-EC"/>
</dbReference>
<keyword evidence="11" id="KW-1185">Reference proteome</keyword>
<dbReference type="SUPFAM" id="SSF55874">
    <property type="entry name" value="ATPase domain of HSP90 chaperone/DNA topoisomerase II/histidine kinase"/>
    <property type="match status" value="2"/>
</dbReference>
<evidence type="ECO:0000256" key="2">
    <source>
        <dbReference type="ARBA" id="ARBA00012438"/>
    </source>
</evidence>
<feature type="domain" description="Histidine kinase" evidence="9">
    <location>
        <begin position="610"/>
        <end position="840"/>
    </location>
</feature>
<organism evidence="10 11">
    <name type="scientific">Pedobacter miscanthi</name>
    <dbReference type="NCBI Taxonomy" id="2259170"/>
    <lineage>
        <taxon>Bacteria</taxon>
        <taxon>Pseudomonadati</taxon>
        <taxon>Bacteroidota</taxon>
        <taxon>Sphingobacteriia</taxon>
        <taxon>Sphingobacteriales</taxon>
        <taxon>Sphingobacteriaceae</taxon>
        <taxon>Pedobacter</taxon>
    </lineage>
</organism>
<evidence type="ECO:0000256" key="8">
    <source>
        <dbReference type="ARBA" id="ARBA00023012"/>
    </source>
</evidence>
<dbReference type="EC" id="2.7.13.3" evidence="2"/>
<dbReference type="PANTHER" id="PTHR43065:SF10">
    <property type="entry name" value="PEROXIDE STRESS-ACTIVATED HISTIDINE KINASE MAK3"/>
    <property type="match status" value="1"/>
</dbReference>
<keyword evidence="7" id="KW-0067">ATP-binding</keyword>
<keyword evidence="8" id="KW-0902">Two-component regulatory system</keyword>
<protein>
    <recommendedName>
        <fullName evidence="2">histidine kinase</fullName>
        <ecNumber evidence="2">2.7.13.3</ecNumber>
    </recommendedName>
</protein>
<reference evidence="10 11" key="1">
    <citation type="submission" date="2018-07" db="EMBL/GenBank/DDBJ databases">
        <title>A draft genome of a endophytic bacteria, a new species of Pedobacter.</title>
        <authorList>
            <person name="Zhang Z.D."/>
            <person name="Chen Z.J."/>
        </authorList>
    </citation>
    <scope>NUCLEOTIDE SEQUENCE [LARGE SCALE GENOMIC DNA]</scope>
    <source>
        <strain evidence="10 11">RS10</strain>
    </source>
</reference>
<gene>
    <name evidence="10" type="ORF">DRW42_24565</name>
</gene>
<evidence type="ECO:0000313" key="10">
    <source>
        <dbReference type="EMBL" id="RBQ02827.1"/>
    </source>
</evidence>
<keyword evidence="6" id="KW-0418">Kinase</keyword>
<dbReference type="GO" id="GO:0000160">
    <property type="term" value="P:phosphorelay signal transduction system"/>
    <property type="evidence" value="ECO:0007669"/>
    <property type="project" value="UniProtKB-KW"/>
</dbReference>
<dbReference type="PROSITE" id="PS50109">
    <property type="entry name" value="HIS_KIN"/>
    <property type="match status" value="1"/>
</dbReference>
<dbReference type="InterPro" id="IPR004358">
    <property type="entry name" value="Sig_transdc_His_kin-like_C"/>
</dbReference>
<keyword evidence="4" id="KW-0808">Transferase</keyword>
<dbReference type="Pfam" id="PF02518">
    <property type="entry name" value="HATPase_c"/>
    <property type="match status" value="1"/>
</dbReference>
<dbReference type="Pfam" id="PF13589">
    <property type="entry name" value="HATPase_c_3"/>
    <property type="match status" value="1"/>
</dbReference>
<dbReference type="Proteomes" id="UP000252081">
    <property type="component" value="Unassembled WGS sequence"/>
</dbReference>
<comment type="caution">
    <text evidence="10">The sequence shown here is derived from an EMBL/GenBank/DDBJ whole genome shotgun (WGS) entry which is preliminary data.</text>
</comment>
<evidence type="ECO:0000256" key="7">
    <source>
        <dbReference type="ARBA" id="ARBA00022840"/>
    </source>
</evidence>
<dbReference type="PANTHER" id="PTHR43065">
    <property type="entry name" value="SENSOR HISTIDINE KINASE"/>
    <property type="match status" value="1"/>
</dbReference>
<dbReference type="InterPro" id="IPR036890">
    <property type="entry name" value="HATPase_C_sf"/>
</dbReference>
<evidence type="ECO:0000256" key="1">
    <source>
        <dbReference type="ARBA" id="ARBA00000085"/>
    </source>
</evidence>
<accession>A0A366KMA6</accession>
<evidence type="ECO:0000313" key="11">
    <source>
        <dbReference type="Proteomes" id="UP000252081"/>
    </source>
</evidence>
<sequence>MQQIPFKVSARTAKLIGQQNFTNPEGATIELVKNAYDADANNCLIIFDIVCESVPETLSFDEYEHINDSSNIKEFYKKNDEGYILDKGLKQSETRILQKYFFRDNAIYLIDNGTGMDGKTIANHWMEIGTGNKEVDYVSNGGRVKTGAKGIGRFALDRLGSKTEMFTSTKTNEHFTNLFWEMDWEQFEVGNLAIGEITSTLTDRHENLQQYLKLSFIDKDTVRSYLKSVKFESGTAIKITELKDSWSKENIRSVYNSLEALVPPKELKIPFHVACISQQSPDDFGEVQTSFLNDYDTKVVANFDPKTLKVEIEIERNELDLGIVRKQYSHLFTNAKPPLDLKTFEEKKFKYSRSVFELTKWENDPQNERKFQNIGAFRFSFFFLKNQISKKEGYPYKVINAKERKALIDKFGGIKIYRDSFRVRPYGENGNDWLKLGDRASQSTAGAGQRIGDWRVGANQISGLLTISRVGNSDLIDKSDRGALIENESFQVLKNLLTDIVKEFELDRTKVLHPFYLEMKRIAKEKQEREAEAEALRLAELIIEQREAQKLSAKTAGNDQSQPYENIAEELKSYQEIIQKSLVRPLQKEEEENEMSQVRTLASLGLIVTSFSHELKGVRNNLSRINHLEKVYSKLTPIDPTDEYVYRDGLELMRIFKKDSELMMHWVDYALTSIKKNKRRRRVIRLDEYFNTLISDWRKVFDKREITIELQNNIKEDYTFKAFEIDLNTIFSNLISNSIDSFHNMREPRERKLNILLEYIDNTISITYSDNGLGLPDVFKSDKDSVFLPFTTSKKDRLGNDIGTGLGMYLVKNTVNDNDGEIEIIDTNEGFKTVIKLKTN</sequence>
<name>A0A366KMA6_9SPHI</name>
<dbReference type="PRINTS" id="PR00344">
    <property type="entry name" value="BCTRLSENSOR"/>
</dbReference>
<dbReference type="SMART" id="SM00387">
    <property type="entry name" value="HATPase_c"/>
    <property type="match status" value="1"/>
</dbReference>
<dbReference type="Gene3D" id="3.30.565.10">
    <property type="entry name" value="Histidine kinase-like ATPase, C-terminal domain"/>
    <property type="match status" value="2"/>
</dbReference>
<evidence type="ECO:0000256" key="6">
    <source>
        <dbReference type="ARBA" id="ARBA00022777"/>
    </source>
</evidence>